<keyword evidence="2" id="KW-0238">DNA-binding</keyword>
<dbReference type="InterPro" id="IPR018060">
    <property type="entry name" value="HTH_AraC"/>
</dbReference>
<evidence type="ECO:0000256" key="2">
    <source>
        <dbReference type="ARBA" id="ARBA00023125"/>
    </source>
</evidence>
<dbReference type="OrthoDB" id="6003540at2"/>
<gene>
    <name evidence="6" type="ORF">VP02_02375</name>
</gene>
<dbReference type="Gene3D" id="1.10.10.60">
    <property type="entry name" value="Homeodomain-like"/>
    <property type="match status" value="1"/>
</dbReference>
<keyword evidence="3" id="KW-0804">Transcription</keyword>
<evidence type="ECO:0000256" key="1">
    <source>
        <dbReference type="ARBA" id="ARBA00023015"/>
    </source>
</evidence>
<reference evidence="6 7" key="1">
    <citation type="submission" date="2015-03" db="EMBL/GenBank/DDBJ databases">
        <title>Pseudomonas fluorescens 1855-344 Genome sequencing and assembly.</title>
        <authorList>
            <person name="Eng W.W.H."/>
            <person name="Gan H.M."/>
            <person name="Savka M.A."/>
        </authorList>
    </citation>
    <scope>NUCLEOTIDE SEQUENCE [LARGE SCALE GENOMIC DNA]</scope>
    <source>
        <strain evidence="6 7">1855-344</strain>
    </source>
</reference>
<dbReference type="Pfam" id="PF12833">
    <property type="entry name" value="HTH_18"/>
    <property type="match status" value="1"/>
</dbReference>
<dbReference type="AlphaFoldDB" id="A0A0F4XU81"/>
<keyword evidence="1" id="KW-0805">Transcription regulation</keyword>
<dbReference type="InterPro" id="IPR050204">
    <property type="entry name" value="AraC_XylS_family_regulators"/>
</dbReference>
<protein>
    <submittedName>
        <fullName evidence="6">AraC family transcriptional regulator</fullName>
    </submittedName>
</protein>
<feature type="domain" description="HTH araC/xylS-type" evidence="5">
    <location>
        <begin position="226"/>
        <end position="326"/>
    </location>
</feature>
<evidence type="ECO:0000313" key="6">
    <source>
        <dbReference type="EMBL" id="KKA09386.1"/>
    </source>
</evidence>
<accession>A0A0F4XU81</accession>
<dbReference type="PATRIC" id="fig|132476.4.peg.2108"/>
<dbReference type="SUPFAM" id="SSF46689">
    <property type="entry name" value="Homeodomain-like"/>
    <property type="match status" value="2"/>
</dbReference>
<dbReference type="EMBL" id="JZXC01000002">
    <property type="protein sequence ID" value="KKA09386.1"/>
    <property type="molecule type" value="Genomic_DNA"/>
</dbReference>
<evidence type="ECO:0000313" key="7">
    <source>
        <dbReference type="Proteomes" id="UP000033662"/>
    </source>
</evidence>
<name>A0A0F4XU81_9PSED</name>
<dbReference type="PANTHER" id="PTHR46796">
    <property type="entry name" value="HTH-TYPE TRANSCRIPTIONAL ACTIVATOR RHAS-RELATED"/>
    <property type="match status" value="1"/>
</dbReference>
<dbReference type="InterPro" id="IPR009057">
    <property type="entry name" value="Homeodomain-like_sf"/>
</dbReference>
<comment type="function">
    <text evidence="4">Regulatory protein of the TOL plasmid xyl operons. XylS activates the xylXYZLTEGFJQKIH operon required for the degradation of toluene, m-xylene and p-xylene.</text>
</comment>
<proteinExistence type="predicted"/>
<dbReference type="SMART" id="SM00342">
    <property type="entry name" value="HTH_ARAC"/>
    <property type="match status" value="1"/>
</dbReference>
<dbReference type="PROSITE" id="PS01124">
    <property type="entry name" value="HTH_ARAC_FAMILY_2"/>
    <property type="match status" value="1"/>
</dbReference>
<evidence type="ECO:0000256" key="3">
    <source>
        <dbReference type="ARBA" id="ARBA00023163"/>
    </source>
</evidence>
<comment type="caution">
    <text evidence="6">The sequence shown here is derived from an EMBL/GenBank/DDBJ whole genome shotgun (WGS) entry which is preliminary data.</text>
</comment>
<sequence>MNNYNMTQPAVSSDLLPTLPINRFRTVDIDEHARNMGGWQVCYDQLTPGRFEGELIEFRSDWMQLVRDRSNQAMTKQGMAWEGAITFSVPLSADGPVFCSGHPIIEPSLLVARGQNLPELRTPQHLDLLGVAIDEQALEHVLERQGSRFRITDLPKCYRLGNSTLPAELAALFDELEGGEQGRDSLLGYESIRRGLRDTVMLHILELVAPDEAPPLNPTARKRMVDRAREYALTHVDEPLSILDLCNHIGASRRKLQYCFQETLGINPVAYLRALRLNAVRRELRSGGHAQGVQEVAARWGFWHLSRFSSDYRVLFGETPSQTLRRTHLC</sequence>
<evidence type="ECO:0000259" key="5">
    <source>
        <dbReference type="PROSITE" id="PS01124"/>
    </source>
</evidence>
<dbReference type="PANTHER" id="PTHR46796:SF12">
    <property type="entry name" value="HTH-TYPE DNA-BINDING TRANSCRIPTIONAL ACTIVATOR EUTR"/>
    <property type="match status" value="1"/>
</dbReference>
<dbReference type="GO" id="GO:0043565">
    <property type="term" value="F:sequence-specific DNA binding"/>
    <property type="evidence" value="ECO:0007669"/>
    <property type="project" value="InterPro"/>
</dbReference>
<organism evidence="6 7">
    <name type="scientific">Pseudomonas kilonensis</name>
    <dbReference type="NCBI Taxonomy" id="132476"/>
    <lineage>
        <taxon>Bacteria</taxon>
        <taxon>Pseudomonadati</taxon>
        <taxon>Pseudomonadota</taxon>
        <taxon>Gammaproteobacteria</taxon>
        <taxon>Pseudomonadales</taxon>
        <taxon>Pseudomonadaceae</taxon>
        <taxon>Pseudomonas</taxon>
    </lineage>
</organism>
<dbReference type="GO" id="GO:0003700">
    <property type="term" value="F:DNA-binding transcription factor activity"/>
    <property type="evidence" value="ECO:0007669"/>
    <property type="project" value="InterPro"/>
</dbReference>
<evidence type="ECO:0000256" key="4">
    <source>
        <dbReference type="ARBA" id="ARBA00037345"/>
    </source>
</evidence>
<dbReference type="Proteomes" id="UP000033662">
    <property type="component" value="Unassembled WGS sequence"/>
</dbReference>